<evidence type="ECO:0000256" key="1">
    <source>
        <dbReference type="ARBA" id="ARBA00022605"/>
    </source>
</evidence>
<dbReference type="RefSeq" id="WP_150204251.1">
    <property type="nucleotide sequence ID" value="NZ_CP043939.1"/>
</dbReference>
<evidence type="ECO:0000256" key="5">
    <source>
        <dbReference type="PIRSR" id="PIRSR000450-1"/>
    </source>
</evidence>
<protein>
    <recommendedName>
        <fullName evidence="4">Homoserine O-acetyltransferase</fullName>
        <shortName evidence="4">HAT</shortName>
        <ecNumber evidence="4">2.3.1.31</ecNumber>
    </recommendedName>
    <alternativeName>
        <fullName evidence="4">Homoserine transacetylase</fullName>
        <shortName evidence="4">HTA</shortName>
    </alternativeName>
</protein>
<dbReference type="Proteomes" id="UP000325295">
    <property type="component" value="Chromosome"/>
</dbReference>
<comment type="similarity">
    <text evidence="4">Belongs to the MetA family.</text>
</comment>
<dbReference type="Gene3D" id="3.40.50.880">
    <property type="match status" value="1"/>
</dbReference>
<dbReference type="HAMAP" id="MF_00295">
    <property type="entry name" value="MetA_acyltransf"/>
    <property type="match status" value="1"/>
</dbReference>
<dbReference type="PANTHER" id="PTHR20919">
    <property type="entry name" value="HOMOSERINE O-SUCCINYLTRANSFERASE"/>
    <property type="match status" value="1"/>
</dbReference>
<dbReference type="Pfam" id="PF04204">
    <property type="entry name" value="HTS"/>
    <property type="match status" value="1"/>
</dbReference>
<dbReference type="PIRSF" id="PIRSF000450">
    <property type="entry name" value="H_ser_succinyltr"/>
    <property type="match status" value="1"/>
</dbReference>
<keyword evidence="4" id="KW-0486">Methionine biosynthesis</keyword>
<comment type="subcellular location">
    <subcellularLocation>
        <location evidence="4">Cytoplasm</location>
    </subcellularLocation>
</comment>
<feature type="active site" description="Acyl-thioester intermediate" evidence="4 5">
    <location>
        <position position="131"/>
    </location>
</feature>
<proteinExistence type="inferred from homology"/>
<feature type="binding site" evidence="4">
    <location>
        <position position="152"/>
    </location>
    <ligand>
        <name>substrate</name>
    </ligand>
</feature>
<dbReference type="KEGG" id="lnn:F0161_07845"/>
<dbReference type="GO" id="GO:0009086">
    <property type="term" value="P:methionine biosynthetic process"/>
    <property type="evidence" value="ECO:0007669"/>
    <property type="project" value="UniProtKB-UniRule"/>
</dbReference>
<feature type="site" description="Important for acyl-CoA specificity" evidence="4">
    <location>
        <position position="100"/>
    </location>
</feature>
<feature type="site" description="Important for substrate specificity" evidence="4">
    <location>
        <position position="180"/>
    </location>
</feature>
<dbReference type="CDD" id="cd03131">
    <property type="entry name" value="GATase1_HTS"/>
    <property type="match status" value="1"/>
</dbReference>
<dbReference type="GO" id="GO:0005737">
    <property type="term" value="C:cytoplasm"/>
    <property type="evidence" value="ECO:0007669"/>
    <property type="project" value="UniProtKB-SubCell"/>
</dbReference>
<dbReference type="AlphaFoldDB" id="A0A5P1X527"/>
<dbReference type="GO" id="GO:0004414">
    <property type="term" value="F:homoserine O-acetyltransferase activity"/>
    <property type="evidence" value="ECO:0007669"/>
    <property type="project" value="UniProtKB-EC"/>
</dbReference>
<reference evidence="6 7" key="1">
    <citation type="submission" date="2019-09" db="EMBL/GenBank/DDBJ databases">
        <title>Complete Genome Sequence of Lactobacillus nenjiangensis SH-Y15, isolated from sauerkraut.</title>
        <authorList>
            <person name="Yang H."/>
        </authorList>
    </citation>
    <scope>NUCLEOTIDE SEQUENCE [LARGE SCALE GENOMIC DNA]</scope>
    <source>
        <strain evidence="6 7">SH-Y15</strain>
    </source>
</reference>
<accession>A0A5P1X527</accession>
<dbReference type="InterPro" id="IPR033752">
    <property type="entry name" value="MetA_family"/>
</dbReference>
<evidence type="ECO:0000256" key="2">
    <source>
        <dbReference type="ARBA" id="ARBA00022679"/>
    </source>
</evidence>
<name>A0A5P1X527_9LACO</name>
<comment type="function">
    <text evidence="4">Transfers an acetyl group from acetyl-CoA to L-homoserine, forming acetyl-L-homoserine.</text>
</comment>
<feature type="active site" evidence="4">
    <location>
        <position position="225"/>
    </location>
</feature>
<dbReference type="InterPro" id="IPR029062">
    <property type="entry name" value="Class_I_gatase-like"/>
</dbReference>
<evidence type="ECO:0000313" key="7">
    <source>
        <dbReference type="Proteomes" id="UP000325295"/>
    </source>
</evidence>
<comment type="caution">
    <text evidence="4">Lacks conserved residue(s) required for the propagation of feature annotation.</text>
</comment>
<keyword evidence="2 4" id="KW-0808">Transferase</keyword>
<dbReference type="OrthoDB" id="9772423at2"/>
<evidence type="ECO:0000256" key="4">
    <source>
        <dbReference type="HAMAP-Rule" id="MF_00295"/>
    </source>
</evidence>
<evidence type="ECO:0000313" key="6">
    <source>
        <dbReference type="EMBL" id="QER67779.1"/>
    </source>
</evidence>
<dbReference type="UniPathway" id="UPA00051">
    <property type="reaction ID" value="UER00074"/>
</dbReference>
<dbReference type="EC" id="2.3.1.31" evidence="4"/>
<dbReference type="GO" id="GO:0008899">
    <property type="term" value="F:homoserine O-succinyltransferase activity"/>
    <property type="evidence" value="ECO:0007669"/>
    <property type="project" value="UniProtKB-UniRule"/>
</dbReference>
<evidence type="ECO:0000256" key="3">
    <source>
        <dbReference type="ARBA" id="ARBA00023315"/>
    </source>
</evidence>
<dbReference type="SUPFAM" id="SSF52317">
    <property type="entry name" value="Class I glutamine amidotransferase-like"/>
    <property type="match status" value="1"/>
</dbReference>
<sequence>MTGLQAIKHKQFKLSQPNQDSTDTINLLVLNIMPNKLETESQILNLCSGYSKSINFTFLYPKSHHFKSDVLDHLQETYVTIDDIKDEYYDGLLVTGAPVECIEFEEVDYWEEFKQLLEWSRTHVTQSIYFCWASQAALYADYGIQKHNVDDKISGIFPHHSQLIDPLLDGFGDTFYLPHSRHTTLDDEDILQQDDLTVLTTSKITGPQIIVTKDHRSTFITGHPEYSTETLSNEYFRDVDAGLEPHVPDNYFKQNNPTSDVKNYWHADGVKLFANWLNQIK</sequence>
<feature type="active site" description="Proton acceptor" evidence="4">
    <location>
        <position position="223"/>
    </location>
</feature>
<keyword evidence="1 4" id="KW-0028">Amino-acid biosynthesis</keyword>
<keyword evidence="3 4" id="KW-0012">Acyltransferase</keyword>
<feature type="binding site" evidence="4">
    <location>
        <position position="180"/>
    </location>
    <ligand>
        <name>substrate</name>
    </ligand>
</feature>
<dbReference type="EMBL" id="CP043939">
    <property type="protein sequence ID" value="QER67779.1"/>
    <property type="molecule type" value="Genomic_DNA"/>
</dbReference>
<feature type="binding site" evidence="4">
    <location>
        <position position="237"/>
    </location>
    <ligand>
        <name>substrate</name>
    </ligand>
</feature>
<organism evidence="6 7">
    <name type="scientific">Paucilactobacillus nenjiangensis</name>
    <dbReference type="NCBI Taxonomy" id="1296540"/>
    <lineage>
        <taxon>Bacteria</taxon>
        <taxon>Bacillati</taxon>
        <taxon>Bacillota</taxon>
        <taxon>Bacilli</taxon>
        <taxon>Lactobacillales</taxon>
        <taxon>Lactobacillaceae</taxon>
        <taxon>Paucilactobacillus</taxon>
    </lineage>
</organism>
<keyword evidence="7" id="KW-1185">Reference proteome</keyword>
<keyword evidence="4" id="KW-0963">Cytoplasm</keyword>
<gene>
    <name evidence="4" type="primary">metAA</name>
    <name evidence="6" type="ORF">F0161_07845</name>
</gene>
<comment type="pathway">
    <text evidence="4">Amino-acid biosynthesis; L-methionine biosynthesis via de novo pathway; O-acetyl-L-homoserine from L-homoserine: step 1/1.</text>
</comment>
<comment type="catalytic activity">
    <reaction evidence="4">
        <text>L-homoserine + acetyl-CoA = O-acetyl-L-homoserine + CoA</text>
        <dbReference type="Rhea" id="RHEA:13701"/>
        <dbReference type="ChEBI" id="CHEBI:57287"/>
        <dbReference type="ChEBI" id="CHEBI:57288"/>
        <dbReference type="ChEBI" id="CHEBI:57476"/>
        <dbReference type="ChEBI" id="CHEBI:57716"/>
        <dbReference type="EC" id="2.3.1.31"/>
    </reaction>
</comment>
<dbReference type="PANTHER" id="PTHR20919:SF0">
    <property type="entry name" value="HOMOSERINE O-SUCCINYLTRANSFERASE"/>
    <property type="match status" value="1"/>
</dbReference>